<dbReference type="SMART" id="SM00220">
    <property type="entry name" value="S_TKc"/>
    <property type="match status" value="1"/>
</dbReference>
<dbReference type="GO" id="GO:0005524">
    <property type="term" value="F:ATP binding"/>
    <property type="evidence" value="ECO:0007669"/>
    <property type="project" value="InterPro"/>
</dbReference>
<dbReference type="InterPro" id="IPR036412">
    <property type="entry name" value="HAD-like_sf"/>
</dbReference>
<dbReference type="OrthoDB" id="4495511at2"/>
<dbReference type="GO" id="GO:0006355">
    <property type="term" value="P:regulation of DNA-templated transcription"/>
    <property type="evidence" value="ECO:0007669"/>
    <property type="project" value="TreeGrafter"/>
</dbReference>
<gene>
    <name evidence="3" type="ORF">SAZU_4957</name>
</gene>
<feature type="domain" description="Protein kinase" evidence="2">
    <location>
        <begin position="524"/>
        <end position="917"/>
    </location>
</feature>
<dbReference type="Pfam" id="PF00069">
    <property type="entry name" value="Pkinase"/>
    <property type="match status" value="1"/>
</dbReference>
<protein>
    <submittedName>
        <fullName evidence="3">Serine/threonine protein kinase</fullName>
    </submittedName>
</protein>
<dbReference type="GO" id="GO:0004674">
    <property type="term" value="F:protein serine/threonine kinase activity"/>
    <property type="evidence" value="ECO:0007669"/>
    <property type="project" value="UniProtKB-KW"/>
</dbReference>
<sequence length="1448" mass="155163">MVSDHGSGPSPVARLAAALSAAGAPPTPRELAELLWMAAQLAPDRQEEEPSGEPGDGDTPSAHEGNTPAEAETPVPVPPQPEPEPVRHTPDRVPLSLPAPRSSHHRHDSPGGGGSPLLAPAPPMLPHPLALQRALRPLKRKVPSPHARVLDERATADRIARLGAHPDVWLPVLRPAPDRWLRLNLVHDTGPTMPVWRPLVSELHTALAQSGIFRTVTLHPATPDGRARHVPVLDDGRTVTLVISDCMGPQWRPGEAGDRWYRTLRHWARHLPLAVVQPLPEHLWSSTALPAEPGLLTSPATAAPSAALAFTPYDTAPPPDRALALPVLEPGAPWLAHWAALVAGPGGARTQGAAAWLPPAPAPPAEPTPDVAGSSAEDLVLRFRATASPEAFRLAGHLALAVPSVPVMRLVQRAVDRDPRPQHLAEVILSGMLTAVPGPPGSYEFRPGVRELLLRSLPRTTRSRTRELLEQVGGLIDERAGLAAGEFRAETTRERDASGTAFATVSEETVRRLGGESGESLIGGRYRLVGRRGRNGRVCTAVDVRTDRRVVVRRYRGQPAPHERFLREARALAGVDDPHVVRVLDFGVEDDAPYLVTEFVDGLTLSEVLSGVSFRTFARLVCQGMAGLEALHSHGLVRGERGPAGLLLRPDGTVMLSRFALGEESRGKGPESDVAEFRWLLKQLAAGAWVPAEHQELLDLIDQRRLPEAAAYAAGLPATAPWPPPRYFTLLGPLRISDGTADIEAPSPEAQALLSMLLLRHGRRVTHAELARGLWEEPVAESEAAHRIGRLAAEVRQVLPTGGLVSFSSAYALHVPDVWVDVTHCEEILSGDRGDPAEIRRALSLWQGDPLEGVPGPAAAATREDLRARRLELLATLEDLESSRRQSATPTILFEADDLTGRPEARITLEYAVHEMLSRGALTASQFDVRVRDNGYVVHAEPGTYVLPVLVAVLRGLPEVFTGLVDPPRLTVTFWDRPTPPPEAPHVPADIQVVLSPDVYEQFAGSSAAQGPQRFQPLYRGGATDTPPVAWYCPLSPSTAAPEPEARDLVRGPFITHDLRRLGIPAPGRTAVVHTQPDGPLTLLNPAQPHGDRQPSLVTYYEVDLTTHQSHHWVSLPSSGKGAFAAAVELSWRVDDPVAFVRADVTRVSEPLLGHLLEEAGRITRRHPLRRAGAAQRGVNAGLRRWPVPGLSVAASVQLAPEGAALPGRGPVPTERPLSALLGEAETVLLGFDGPMARLFSATAAREAALELLALVAEHRDPQDAPTGPPLAVTAAREAFPHPLDVLRAFAQDRLGPLLRDRLDAIELRAVPDAPTTHNSVPLVRALHGSGRRVSVVSDVSAPAVHRYLEPYGLPLAGIHARGADLTLLTPHPDCLLRAMHSSGGAAATGVLIGSTVAELTAAQQAGVRFVGLARNTTAARQLDEAGCETTVTSLAPLLEAARSLQAR</sequence>
<evidence type="ECO:0000256" key="1">
    <source>
        <dbReference type="SAM" id="MobiDB-lite"/>
    </source>
</evidence>
<dbReference type="InterPro" id="IPR047738">
    <property type="entry name" value="SAV_2336-like_N"/>
</dbReference>
<reference evidence="3" key="1">
    <citation type="journal article" date="2015" name="Genome Announc.">
        <title>Draft Genome Sequence of Thiostrepton-Producing Streptomyces azureus ATCC 14921.</title>
        <authorList>
            <person name="Sakihara K."/>
            <person name="Maeda J."/>
            <person name="Tashiro K."/>
            <person name="Fujino Y."/>
            <person name="Kuhara S."/>
            <person name="Ohshima T."/>
            <person name="Ogata S."/>
            <person name="Doi K."/>
        </authorList>
    </citation>
    <scope>NUCLEOTIDE SEQUENCE [LARGE SCALE GENOMIC DNA]</scope>
    <source>
        <strain evidence="3">ATCC14921</strain>
    </source>
</reference>
<dbReference type="PATRIC" id="fig|146537.3.peg.5210"/>
<evidence type="ECO:0000313" key="4">
    <source>
        <dbReference type="Proteomes" id="UP000053859"/>
    </source>
</evidence>
<dbReference type="InterPro" id="IPR023214">
    <property type="entry name" value="HAD_sf"/>
</dbReference>
<evidence type="ECO:0000313" key="3">
    <source>
        <dbReference type="EMBL" id="GAP50094.1"/>
    </source>
</evidence>
<dbReference type="InterPro" id="IPR051677">
    <property type="entry name" value="AfsR-DnrI-RedD_regulator"/>
</dbReference>
<dbReference type="SUPFAM" id="SSF56784">
    <property type="entry name" value="HAD-like"/>
    <property type="match status" value="1"/>
</dbReference>
<dbReference type="SUPFAM" id="SSF56112">
    <property type="entry name" value="Protein kinase-like (PK-like)"/>
    <property type="match status" value="1"/>
</dbReference>
<organism evidence="3 4">
    <name type="scientific">Streptomyces azureus</name>
    <dbReference type="NCBI Taxonomy" id="146537"/>
    <lineage>
        <taxon>Bacteria</taxon>
        <taxon>Bacillati</taxon>
        <taxon>Actinomycetota</taxon>
        <taxon>Actinomycetes</taxon>
        <taxon>Kitasatosporales</taxon>
        <taxon>Streptomycetaceae</taxon>
        <taxon>Streptomyces</taxon>
    </lineage>
</organism>
<dbReference type="InterPro" id="IPR000719">
    <property type="entry name" value="Prot_kinase_dom"/>
</dbReference>
<dbReference type="InterPro" id="IPR011009">
    <property type="entry name" value="Kinase-like_dom_sf"/>
</dbReference>
<name>A0A0K8PRM6_STRAJ</name>
<dbReference type="Gene3D" id="1.10.10.10">
    <property type="entry name" value="Winged helix-like DNA-binding domain superfamily/Winged helix DNA-binding domain"/>
    <property type="match status" value="1"/>
</dbReference>
<dbReference type="Gene3D" id="1.10.510.10">
    <property type="entry name" value="Transferase(Phosphotransferase) domain 1"/>
    <property type="match status" value="1"/>
</dbReference>
<dbReference type="InterPro" id="IPR036388">
    <property type="entry name" value="WH-like_DNA-bd_sf"/>
</dbReference>
<keyword evidence="3" id="KW-0418">Kinase</keyword>
<dbReference type="Proteomes" id="UP000053859">
    <property type="component" value="Unassembled WGS sequence"/>
</dbReference>
<dbReference type="PANTHER" id="PTHR35807:SF1">
    <property type="entry name" value="TRANSCRIPTIONAL REGULATOR REDD"/>
    <property type="match status" value="1"/>
</dbReference>
<dbReference type="PROSITE" id="PS50011">
    <property type="entry name" value="PROTEIN_KINASE_DOM"/>
    <property type="match status" value="1"/>
</dbReference>
<proteinExistence type="predicted"/>
<dbReference type="RefSeq" id="WP_078945461.1">
    <property type="nucleotide sequence ID" value="NZ_DF968324.1"/>
</dbReference>
<keyword evidence="4" id="KW-1185">Reference proteome</keyword>
<keyword evidence="3" id="KW-0723">Serine/threonine-protein kinase</keyword>
<dbReference type="EMBL" id="DF968324">
    <property type="protein sequence ID" value="GAP50094.1"/>
    <property type="molecule type" value="Genomic_DNA"/>
</dbReference>
<keyword evidence="3" id="KW-0808">Transferase</keyword>
<dbReference type="GO" id="GO:0003677">
    <property type="term" value="F:DNA binding"/>
    <property type="evidence" value="ECO:0007669"/>
    <property type="project" value="TreeGrafter"/>
</dbReference>
<feature type="region of interest" description="Disordered" evidence="1">
    <location>
        <begin position="19"/>
        <end position="125"/>
    </location>
</feature>
<dbReference type="Gene3D" id="3.30.200.20">
    <property type="entry name" value="Phosphorylase Kinase, domain 1"/>
    <property type="match status" value="1"/>
</dbReference>
<accession>A0A0K8PRM6</accession>
<dbReference type="NCBIfam" id="NF041121">
    <property type="entry name" value="SAV_2336_NTERM"/>
    <property type="match status" value="1"/>
</dbReference>
<evidence type="ECO:0000259" key="2">
    <source>
        <dbReference type="PROSITE" id="PS50011"/>
    </source>
</evidence>
<dbReference type="PANTHER" id="PTHR35807">
    <property type="entry name" value="TRANSCRIPTIONAL REGULATOR REDD-RELATED"/>
    <property type="match status" value="1"/>
</dbReference>
<dbReference type="Gene3D" id="3.40.50.1000">
    <property type="entry name" value="HAD superfamily/HAD-like"/>
    <property type="match status" value="1"/>
</dbReference>